<comment type="cofactor">
    <cofactor evidence="1">
        <name>Mg(2+)</name>
        <dbReference type="ChEBI" id="CHEBI:18420"/>
    </cofactor>
</comment>
<evidence type="ECO:0000256" key="2">
    <source>
        <dbReference type="ARBA" id="ARBA00022722"/>
    </source>
</evidence>
<protein>
    <submittedName>
        <fullName evidence="8">Three prime repair exonuclease</fullName>
    </submittedName>
</protein>
<evidence type="ECO:0000256" key="1">
    <source>
        <dbReference type="ARBA" id="ARBA00001946"/>
    </source>
</evidence>
<feature type="compositionally biased region" description="Basic and acidic residues" evidence="7">
    <location>
        <begin position="231"/>
        <end position="248"/>
    </location>
</feature>
<dbReference type="GO" id="GO:0005737">
    <property type="term" value="C:cytoplasm"/>
    <property type="evidence" value="ECO:0007669"/>
    <property type="project" value="TreeGrafter"/>
</dbReference>
<feature type="region of interest" description="Disordered" evidence="7">
    <location>
        <begin position="200"/>
        <end position="258"/>
    </location>
</feature>
<evidence type="ECO:0000313" key="9">
    <source>
        <dbReference type="Proteomes" id="UP000007151"/>
    </source>
</evidence>
<dbReference type="GO" id="GO:0006308">
    <property type="term" value="P:DNA catabolic process"/>
    <property type="evidence" value="ECO:0007669"/>
    <property type="project" value="TreeGrafter"/>
</dbReference>
<keyword evidence="9" id="KW-1185">Reference proteome</keyword>
<reference evidence="8 9" key="1">
    <citation type="journal article" date="2011" name="Cell">
        <title>The monarch butterfly genome yields insights into long-distance migration.</title>
        <authorList>
            <person name="Zhan S."/>
            <person name="Merlin C."/>
            <person name="Boore J.L."/>
            <person name="Reppert S.M."/>
        </authorList>
    </citation>
    <scope>NUCLEOTIDE SEQUENCE [LARGE SCALE GENOMIC DNA]</scope>
    <source>
        <strain evidence="8">F-2</strain>
    </source>
</reference>
<evidence type="ECO:0000256" key="6">
    <source>
        <dbReference type="ARBA" id="ARBA00022842"/>
    </source>
</evidence>
<accession>A0A212F4W7</accession>
<evidence type="ECO:0000256" key="7">
    <source>
        <dbReference type="SAM" id="MobiDB-lite"/>
    </source>
</evidence>
<organism evidence="8 9">
    <name type="scientific">Danaus plexippus plexippus</name>
    <dbReference type="NCBI Taxonomy" id="278856"/>
    <lineage>
        <taxon>Eukaryota</taxon>
        <taxon>Metazoa</taxon>
        <taxon>Ecdysozoa</taxon>
        <taxon>Arthropoda</taxon>
        <taxon>Hexapoda</taxon>
        <taxon>Insecta</taxon>
        <taxon>Pterygota</taxon>
        <taxon>Neoptera</taxon>
        <taxon>Endopterygota</taxon>
        <taxon>Lepidoptera</taxon>
        <taxon>Glossata</taxon>
        <taxon>Ditrysia</taxon>
        <taxon>Papilionoidea</taxon>
        <taxon>Nymphalidae</taxon>
        <taxon>Danainae</taxon>
        <taxon>Danaini</taxon>
        <taxon>Danaina</taxon>
        <taxon>Danaus</taxon>
        <taxon>Danaus</taxon>
    </lineage>
</organism>
<dbReference type="InterPro" id="IPR036397">
    <property type="entry name" value="RNaseH_sf"/>
</dbReference>
<gene>
    <name evidence="8" type="ORF">KGM_201110</name>
</gene>
<keyword evidence="4" id="KW-0378">Hydrolase</keyword>
<comment type="caution">
    <text evidence="8">The sequence shown here is derived from an EMBL/GenBank/DDBJ whole genome shotgun (WGS) entry which is preliminary data.</text>
</comment>
<dbReference type="GO" id="GO:0003676">
    <property type="term" value="F:nucleic acid binding"/>
    <property type="evidence" value="ECO:0007669"/>
    <property type="project" value="InterPro"/>
</dbReference>
<dbReference type="PANTHER" id="PTHR13058">
    <property type="entry name" value="THREE PRIME REPAIR EXONUCLEASE 1, 2"/>
    <property type="match status" value="1"/>
</dbReference>
<dbReference type="AlphaFoldDB" id="A0A212F4W7"/>
<keyword evidence="5 8" id="KW-0269">Exonuclease</keyword>
<evidence type="ECO:0000313" key="8">
    <source>
        <dbReference type="EMBL" id="OWR48785.1"/>
    </source>
</evidence>
<dbReference type="InParanoid" id="A0A212F4W7"/>
<keyword evidence="6" id="KW-0460">Magnesium</keyword>
<dbReference type="GO" id="GO:0008296">
    <property type="term" value="F:3'-5'-DNA exonuclease activity"/>
    <property type="evidence" value="ECO:0007669"/>
    <property type="project" value="TreeGrafter"/>
</dbReference>
<keyword evidence="2" id="KW-0540">Nuclease</keyword>
<dbReference type="Gene3D" id="3.30.420.10">
    <property type="entry name" value="Ribonuclease H-like superfamily/Ribonuclease H"/>
    <property type="match status" value="1"/>
</dbReference>
<evidence type="ECO:0000256" key="4">
    <source>
        <dbReference type="ARBA" id="ARBA00022801"/>
    </source>
</evidence>
<dbReference type="GO" id="GO:0046872">
    <property type="term" value="F:metal ion binding"/>
    <property type="evidence" value="ECO:0007669"/>
    <property type="project" value="UniProtKB-KW"/>
</dbReference>
<dbReference type="SUPFAM" id="SSF53098">
    <property type="entry name" value="Ribonuclease H-like"/>
    <property type="match status" value="1"/>
</dbReference>
<dbReference type="Proteomes" id="UP000007151">
    <property type="component" value="Unassembled WGS sequence"/>
</dbReference>
<evidence type="ECO:0000256" key="5">
    <source>
        <dbReference type="ARBA" id="ARBA00022839"/>
    </source>
</evidence>
<dbReference type="InterPro" id="IPR040393">
    <property type="entry name" value="TREX1/2"/>
</dbReference>
<dbReference type="EMBL" id="AGBW02010297">
    <property type="protein sequence ID" value="OWR48785.1"/>
    <property type="molecule type" value="Genomic_DNA"/>
</dbReference>
<dbReference type="KEGG" id="dpl:KGM_201110"/>
<dbReference type="STRING" id="278856.A0A212F4W7"/>
<dbReference type="PANTHER" id="PTHR13058:SF19">
    <property type="entry name" value="LD40940P"/>
    <property type="match status" value="1"/>
</dbReference>
<dbReference type="eggNOG" id="KOG4793">
    <property type="taxonomic scope" value="Eukaryota"/>
</dbReference>
<evidence type="ECO:0000256" key="3">
    <source>
        <dbReference type="ARBA" id="ARBA00022723"/>
    </source>
</evidence>
<sequence>MAVPKEKIVKSGSGDFQPSRIMTKLINPEVVGDINKTIANPSLSADKLKNQPVFGEVIKDVNEFLEDLPNPVCLVCLHGNRFDFKVLVSEYQQAHEALPDGLLCVDPRTFFTIQVDVQADPIPDGEAGPMNELNVLFRQMTTNRGDKINISKLYRSLLNTEPPQSPGTETTTHMLLQCVLRLKDKFLPWADRNAKPILKIKPYGQPQPQHQPLPDNQPANEPDDQPASENGDQKDSLSDNQKNKEPANDHCNVSNQTD</sequence>
<name>A0A212F4W7_DANPL</name>
<dbReference type="InterPro" id="IPR012337">
    <property type="entry name" value="RNaseH-like_sf"/>
</dbReference>
<proteinExistence type="predicted"/>
<keyword evidence="3" id="KW-0479">Metal-binding</keyword>